<protein>
    <submittedName>
        <fullName evidence="1">Uncharacterized protein</fullName>
    </submittedName>
</protein>
<dbReference type="Proteomes" id="UP001596460">
    <property type="component" value="Unassembled WGS sequence"/>
</dbReference>
<sequence>MALGDSRSTVSNAASKTAVTRAFTGTVILGEEALVGICTVDYDER</sequence>
<evidence type="ECO:0000313" key="1">
    <source>
        <dbReference type="EMBL" id="MFC7130171.1"/>
    </source>
</evidence>
<name>A0ABD5XGD1_9EURY</name>
<proteinExistence type="predicted"/>
<accession>A0ABD5XGD1</accession>
<evidence type="ECO:0000313" key="2">
    <source>
        <dbReference type="Proteomes" id="UP001596460"/>
    </source>
</evidence>
<dbReference type="AlphaFoldDB" id="A0ABD5XGD1"/>
<dbReference type="RefSeq" id="WP_390245167.1">
    <property type="nucleotide sequence ID" value="NZ_JBHTAB010000006.1"/>
</dbReference>
<comment type="caution">
    <text evidence="1">The sequence shown here is derived from an EMBL/GenBank/DDBJ whole genome shotgun (WGS) entry which is preliminary data.</text>
</comment>
<dbReference type="EMBL" id="JBHTAB010000006">
    <property type="protein sequence ID" value="MFC7130171.1"/>
    <property type="molecule type" value="Genomic_DNA"/>
</dbReference>
<gene>
    <name evidence="1" type="ORF">ACFQI8_12295</name>
</gene>
<organism evidence="1 2">
    <name type="scientific">Haloferax chudinovii</name>
    <dbReference type="NCBI Taxonomy" id="1109010"/>
    <lineage>
        <taxon>Archaea</taxon>
        <taxon>Methanobacteriati</taxon>
        <taxon>Methanobacteriota</taxon>
        <taxon>Stenosarchaea group</taxon>
        <taxon>Halobacteria</taxon>
        <taxon>Halobacteriales</taxon>
        <taxon>Haloferacaceae</taxon>
        <taxon>Haloferax</taxon>
    </lineage>
</organism>
<keyword evidence="2" id="KW-1185">Reference proteome</keyword>
<reference evidence="1 2" key="1">
    <citation type="journal article" date="2019" name="Int. J. Syst. Evol. Microbiol.">
        <title>The Global Catalogue of Microorganisms (GCM) 10K type strain sequencing project: providing services to taxonomists for standard genome sequencing and annotation.</title>
        <authorList>
            <consortium name="The Broad Institute Genomics Platform"/>
            <consortium name="The Broad Institute Genome Sequencing Center for Infectious Disease"/>
            <person name="Wu L."/>
            <person name="Ma J."/>
        </authorList>
    </citation>
    <scope>NUCLEOTIDE SEQUENCE [LARGE SCALE GENOMIC DNA]</scope>
    <source>
        <strain evidence="1 2">DSM 26526</strain>
    </source>
</reference>